<accession>A0AAD7BEC4</accession>
<feature type="non-terminal residue" evidence="2">
    <location>
        <position position="136"/>
    </location>
</feature>
<dbReference type="EMBL" id="JARKIF010000019">
    <property type="protein sequence ID" value="KAJ7618555.1"/>
    <property type="molecule type" value="Genomic_DNA"/>
</dbReference>
<evidence type="ECO:0000256" key="1">
    <source>
        <dbReference type="SAM" id="Coils"/>
    </source>
</evidence>
<gene>
    <name evidence="2" type="ORF">FB45DRAFT_756015</name>
</gene>
<reference evidence="2" key="1">
    <citation type="submission" date="2023-03" db="EMBL/GenBank/DDBJ databases">
        <title>Massive genome expansion in bonnet fungi (Mycena s.s.) driven by repeated elements and novel gene families across ecological guilds.</title>
        <authorList>
            <consortium name="Lawrence Berkeley National Laboratory"/>
            <person name="Harder C.B."/>
            <person name="Miyauchi S."/>
            <person name="Viragh M."/>
            <person name="Kuo A."/>
            <person name="Thoen E."/>
            <person name="Andreopoulos B."/>
            <person name="Lu D."/>
            <person name="Skrede I."/>
            <person name="Drula E."/>
            <person name="Henrissat B."/>
            <person name="Morin E."/>
            <person name="Kohler A."/>
            <person name="Barry K."/>
            <person name="LaButti K."/>
            <person name="Morin E."/>
            <person name="Salamov A."/>
            <person name="Lipzen A."/>
            <person name="Mereny Z."/>
            <person name="Hegedus B."/>
            <person name="Baldrian P."/>
            <person name="Stursova M."/>
            <person name="Weitz H."/>
            <person name="Taylor A."/>
            <person name="Grigoriev I.V."/>
            <person name="Nagy L.G."/>
            <person name="Martin F."/>
            <person name="Kauserud H."/>
        </authorList>
    </citation>
    <scope>NUCLEOTIDE SEQUENCE</scope>
    <source>
        <strain evidence="2">9284</strain>
    </source>
</reference>
<protein>
    <recommendedName>
        <fullName evidence="4">F-box domain-containing protein</fullName>
    </recommendedName>
</protein>
<organism evidence="2 3">
    <name type="scientific">Roridomyces roridus</name>
    <dbReference type="NCBI Taxonomy" id="1738132"/>
    <lineage>
        <taxon>Eukaryota</taxon>
        <taxon>Fungi</taxon>
        <taxon>Dikarya</taxon>
        <taxon>Basidiomycota</taxon>
        <taxon>Agaricomycotina</taxon>
        <taxon>Agaricomycetes</taxon>
        <taxon>Agaricomycetidae</taxon>
        <taxon>Agaricales</taxon>
        <taxon>Marasmiineae</taxon>
        <taxon>Mycenaceae</taxon>
        <taxon>Roridomyces</taxon>
    </lineage>
</organism>
<evidence type="ECO:0000313" key="2">
    <source>
        <dbReference type="EMBL" id="KAJ7618555.1"/>
    </source>
</evidence>
<evidence type="ECO:0000313" key="3">
    <source>
        <dbReference type="Proteomes" id="UP001221142"/>
    </source>
</evidence>
<dbReference type="Proteomes" id="UP001221142">
    <property type="component" value="Unassembled WGS sequence"/>
</dbReference>
<sequence length="136" mass="15617">MNPDLRAITTSNQPPNDIQTGQMRLLLSSSESELAQLDTQIHRIESALRELKRRRVTKKQLVVDLKHALSSGIRLVPTEILTEIFLVCRDEALKCRNYSIFDGNLSPLLLTRVSSHWRAVCLSTPRLWDHIHVRQP</sequence>
<feature type="coiled-coil region" evidence="1">
    <location>
        <begin position="27"/>
        <end position="54"/>
    </location>
</feature>
<dbReference type="AlphaFoldDB" id="A0AAD7BEC4"/>
<evidence type="ECO:0008006" key="4">
    <source>
        <dbReference type="Google" id="ProtNLM"/>
    </source>
</evidence>
<keyword evidence="3" id="KW-1185">Reference proteome</keyword>
<name>A0AAD7BEC4_9AGAR</name>
<keyword evidence="1" id="KW-0175">Coiled coil</keyword>
<proteinExistence type="predicted"/>
<comment type="caution">
    <text evidence="2">The sequence shown here is derived from an EMBL/GenBank/DDBJ whole genome shotgun (WGS) entry which is preliminary data.</text>
</comment>